<proteinExistence type="predicted"/>
<evidence type="ECO:0000313" key="3">
    <source>
        <dbReference type="EMBL" id="EIW75966.1"/>
    </source>
</evidence>
<comment type="caution">
    <text evidence="3">The sequence shown here is derived from an EMBL/GenBank/DDBJ whole genome shotgun (WGS) entry which is preliminary data.</text>
</comment>
<evidence type="ECO:0000313" key="4">
    <source>
        <dbReference type="Proteomes" id="UP000053558"/>
    </source>
</evidence>
<feature type="compositionally biased region" description="Basic and acidic residues" evidence="1">
    <location>
        <begin position="1"/>
        <end position="18"/>
    </location>
</feature>
<dbReference type="RefSeq" id="XP_007773959.1">
    <property type="nucleotide sequence ID" value="XM_007775769.1"/>
</dbReference>
<dbReference type="AlphaFoldDB" id="A0A5M3MAH2"/>
<reference evidence="4" key="1">
    <citation type="journal article" date="2012" name="Science">
        <title>The Paleozoic origin of enzymatic lignin decomposition reconstructed from 31 fungal genomes.</title>
        <authorList>
            <person name="Floudas D."/>
            <person name="Binder M."/>
            <person name="Riley R."/>
            <person name="Barry K."/>
            <person name="Blanchette R.A."/>
            <person name="Henrissat B."/>
            <person name="Martinez A.T."/>
            <person name="Otillar R."/>
            <person name="Spatafora J.W."/>
            <person name="Yadav J.S."/>
            <person name="Aerts A."/>
            <person name="Benoit I."/>
            <person name="Boyd A."/>
            <person name="Carlson A."/>
            <person name="Copeland A."/>
            <person name="Coutinho P.M."/>
            <person name="de Vries R.P."/>
            <person name="Ferreira P."/>
            <person name="Findley K."/>
            <person name="Foster B."/>
            <person name="Gaskell J."/>
            <person name="Glotzer D."/>
            <person name="Gorecki P."/>
            <person name="Heitman J."/>
            <person name="Hesse C."/>
            <person name="Hori C."/>
            <person name="Igarashi K."/>
            <person name="Jurgens J.A."/>
            <person name="Kallen N."/>
            <person name="Kersten P."/>
            <person name="Kohler A."/>
            <person name="Kuees U."/>
            <person name="Kumar T.K.A."/>
            <person name="Kuo A."/>
            <person name="LaButti K."/>
            <person name="Larrondo L.F."/>
            <person name="Lindquist E."/>
            <person name="Ling A."/>
            <person name="Lombard V."/>
            <person name="Lucas S."/>
            <person name="Lundell T."/>
            <person name="Martin R."/>
            <person name="McLaughlin D.J."/>
            <person name="Morgenstern I."/>
            <person name="Morin E."/>
            <person name="Murat C."/>
            <person name="Nagy L.G."/>
            <person name="Nolan M."/>
            <person name="Ohm R.A."/>
            <person name="Patyshakuliyeva A."/>
            <person name="Rokas A."/>
            <person name="Ruiz-Duenas F.J."/>
            <person name="Sabat G."/>
            <person name="Salamov A."/>
            <person name="Samejima M."/>
            <person name="Schmutz J."/>
            <person name="Slot J.C."/>
            <person name="St John F."/>
            <person name="Stenlid J."/>
            <person name="Sun H."/>
            <person name="Sun S."/>
            <person name="Syed K."/>
            <person name="Tsang A."/>
            <person name="Wiebenga A."/>
            <person name="Young D."/>
            <person name="Pisabarro A."/>
            <person name="Eastwood D.C."/>
            <person name="Martin F."/>
            <person name="Cullen D."/>
            <person name="Grigoriev I.V."/>
            <person name="Hibbett D.S."/>
        </authorList>
    </citation>
    <scope>NUCLEOTIDE SEQUENCE [LARGE SCALE GENOMIC DNA]</scope>
    <source>
        <strain evidence="4">RWD-64-598 SS2</strain>
    </source>
</reference>
<dbReference type="KEGG" id="cput:CONPUDRAFT_158743"/>
<feature type="region of interest" description="Disordered" evidence="1">
    <location>
        <begin position="1"/>
        <end position="27"/>
    </location>
</feature>
<dbReference type="GeneID" id="19203959"/>
<feature type="transmembrane region" description="Helical" evidence="2">
    <location>
        <begin position="90"/>
        <end position="111"/>
    </location>
</feature>
<dbReference type="EMBL" id="JH711587">
    <property type="protein sequence ID" value="EIW75966.1"/>
    <property type="molecule type" value="Genomic_DNA"/>
</dbReference>
<dbReference type="Proteomes" id="UP000053558">
    <property type="component" value="Unassembled WGS sequence"/>
</dbReference>
<keyword evidence="2" id="KW-0812">Transmembrane</keyword>
<keyword evidence="2" id="KW-1133">Transmembrane helix</keyword>
<gene>
    <name evidence="3" type="ORF">CONPUDRAFT_158743</name>
</gene>
<evidence type="ECO:0000256" key="1">
    <source>
        <dbReference type="SAM" id="MobiDB-lite"/>
    </source>
</evidence>
<accession>A0A5M3MAH2</accession>
<organism evidence="3 4">
    <name type="scientific">Coniophora puteana (strain RWD-64-598)</name>
    <name type="common">Brown rot fungus</name>
    <dbReference type="NCBI Taxonomy" id="741705"/>
    <lineage>
        <taxon>Eukaryota</taxon>
        <taxon>Fungi</taxon>
        <taxon>Dikarya</taxon>
        <taxon>Basidiomycota</taxon>
        <taxon>Agaricomycotina</taxon>
        <taxon>Agaricomycetes</taxon>
        <taxon>Agaricomycetidae</taxon>
        <taxon>Boletales</taxon>
        <taxon>Coniophorineae</taxon>
        <taxon>Coniophoraceae</taxon>
        <taxon>Coniophora</taxon>
    </lineage>
</organism>
<protein>
    <submittedName>
        <fullName evidence="3">Uncharacterized protein</fullName>
    </submittedName>
</protein>
<keyword evidence="4" id="KW-1185">Reference proteome</keyword>
<keyword evidence="2" id="KW-0472">Membrane</keyword>
<name>A0A5M3MAH2_CONPW</name>
<sequence>MRKTVDDSRTPGKWERRHLPPRRRGGAAAVAVPIPNSHDLDATGASPLGHRLSSPIKSVISPESLFVSLPRFLYFLYSPRRSKHVPRRPFYYLGLSNYLGLSVYVELPIYFELSVYIGPSIYLRRPIYVE</sequence>
<evidence type="ECO:0000256" key="2">
    <source>
        <dbReference type="SAM" id="Phobius"/>
    </source>
</evidence>